<dbReference type="PANTHER" id="PTHR48081:SF33">
    <property type="entry name" value="KYNURENINE FORMAMIDASE"/>
    <property type="match status" value="1"/>
</dbReference>
<evidence type="ECO:0000259" key="2">
    <source>
        <dbReference type="Pfam" id="PF20434"/>
    </source>
</evidence>
<dbReference type="InterPro" id="IPR050300">
    <property type="entry name" value="GDXG_lipolytic_enzyme"/>
</dbReference>
<evidence type="ECO:0000313" key="4">
    <source>
        <dbReference type="Proteomes" id="UP001378592"/>
    </source>
</evidence>
<evidence type="ECO:0000256" key="1">
    <source>
        <dbReference type="ARBA" id="ARBA00022801"/>
    </source>
</evidence>
<dbReference type="Proteomes" id="UP001378592">
    <property type="component" value="Unassembled WGS sequence"/>
</dbReference>
<organism evidence="3 4">
    <name type="scientific">Gryllus longicercus</name>
    <dbReference type="NCBI Taxonomy" id="2509291"/>
    <lineage>
        <taxon>Eukaryota</taxon>
        <taxon>Metazoa</taxon>
        <taxon>Ecdysozoa</taxon>
        <taxon>Arthropoda</taxon>
        <taxon>Hexapoda</taxon>
        <taxon>Insecta</taxon>
        <taxon>Pterygota</taxon>
        <taxon>Neoptera</taxon>
        <taxon>Polyneoptera</taxon>
        <taxon>Orthoptera</taxon>
        <taxon>Ensifera</taxon>
        <taxon>Gryllidea</taxon>
        <taxon>Grylloidea</taxon>
        <taxon>Gryllidae</taxon>
        <taxon>Gryllinae</taxon>
        <taxon>Gryllus</taxon>
    </lineage>
</organism>
<reference evidence="3 4" key="1">
    <citation type="submission" date="2024-03" db="EMBL/GenBank/DDBJ databases">
        <title>The genome assembly and annotation of the cricket Gryllus longicercus Weissman &amp; Gray.</title>
        <authorList>
            <person name="Szrajer S."/>
            <person name="Gray D."/>
            <person name="Ylla G."/>
        </authorList>
    </citation>
    <scope>NUCLEOTIDE SEQUENCE [LARGE SCALE GENOMIC DNA]</scope>
    <source>
        <strain evidence="3">DAG 2021-001</strain>
        <tissue evidence="3">Whole body minus gut</tissue>
    </source>
</reference>
<proteinExistence type="predicted"/>
<accession>A0AAN9V656</accession>
<dbReference type="Pfam" id="PF20434">
    <property type="entry name" value="BD-FAE"/>
    <property type="match status" value="1"/>
</dbReference>
<dbReference type="SUPFAM" id="SSF53474">
    <property type="entry name" value="alpha/beta-Hydrolases"/>
    <property type="match status" value="1"/>
</dbReference>
<dbReference type="Gene3D" id="3.40.50.1820">
    <property type="entry name" value="alpha/beta hydrolase"/>
    <property type="match status" value="1"/>
</dbReference>
<dbReference type="EMBL" id="JAZDUA010000455">
    <property type="protein sequence ID" value="KAK7792334.1"/>
    <property type="molecule type" value="Genomic_DNA"/>
</dbReference>
<feature type="domain" description="BD-FAE-like" evidence="2">
    <location>
        <begin position="65"/>
        <end position="164"/>
    </location>
</feature>
<gene>
    <name evidence="3" type="ORF">R5R35_013822</name>
</gene>
<dbReference type="InterPro" id="IPR029058">
    <property type="entry name" value="AB_hydrolase_fold"/>
</dbReference>
<dbReference type="GO" id="GO:0004061">
    <property type="term" value="F:arylformamidase activity"/>
    <property type="evidence" value="ECO:0007669"/>
    <property type="project" value="TreeGrafter"/>
</dbReference>
<protein>
    <recommendedName>
        <fullName evidence="2">BD-FAE-like domain-containing protein</fullName>
    </recommendedName>
</protein>
<dbReference type="InterPro" id="IPR049492">
    <property type="entry name" value="BD-FAE-like_dom"/>
</dbReference>
<keyword evidence="1" id="KW-0378">Hydrolase</keyword>
<evidence type="ECO:0000313" key="3">
    <source>
        <dbReference type="EMBL" id="KAK7792334.1"/>
    </source>
</evidence>
<dbReference type="PANTHER" id="PTHR48081">
    <property type="entry name" value="AB HYDROLASE SUPERFAMILY PROTEIN C4A8.06C"/>
    <property type="match status" value="1"/>
</dbReference>
<sequence length="296" mass="32931">MTIDPELNKQYAPSVWSHRYAADVVVQKHIEVTGKASEETKTKVPCQLDVPYGSSEGQRADIFGGDSLPKGAPILVYIHGGYWQALNRQISSYCVQPLYNAGVRVVVLGYDLAPAVKLGDIVEEINSSGKFILELAEKYSSKEIILVGHCAGATLILTLLTSKWFRSLPVEKQKLFTSVVLISGLYDLAPLVYTKHNAALQLTQEEISSHSPLHHLDLLPTVTMESLHFLAVLAEHDSPEFCKQTETLLKALKEKGSKKNELLVVNGVDHFDEVEKLEDENYSLTRRITKLFKSNI</sequence>
<keyword evidence="4" id="KW-1185">Reference proteome</keyword>
<name>A0AAN9V656_9ORTH</name>
<comment type="caution">
    <text evidence="3">The sequence shown here is derived from an EMBL/GenBank/DDBJ whole genome shotgun (WGS) entry which is preliminary data.</text>
</comment>
<dbReference type="AlphaFoldDB" id="A0AAN9V656"/>